<comment type="caution">
    <text evidence="1">The sequence shown here is derived from an EMBL/GenBank/DDBJ whole genome shotgun (WGS) entry which is preliminary data.</text>
</comment>
<protein>
    <recommendedName>
        <fullName evidence="3">YecA family protein</fullName>
    </recommendedName>
</protein>
<dbReference type="STRING" id="314283.MED297_05839"/>
<dbReference type="Pfam" id="PF03695">
    <property type="entry name" value="UPF0149"/>
    <property type="match status" value="1"/>
</dbReference>
<dbReference type="InterPro" id="IPR011978">
    <property type="entry name" value="YgfB-like"/>
</dbReference>
<accession>A4BDA2</accession>
<dbReference type="InterPro" id="IPR036255">
    <property type="entry name" value="YgfB-like_sf"/>
</dbReference>
<dbReference type="Proteomes" id="UP000005953">
    <property type="component" value="Unassembled WGS sequence"/>
</dbReference>
<dbReference type="SUPFAM" id="SSF101327">
    <property type="entry name" value="YgfB-like"/>
    <property type="match status" value="1"/>
</dbReference>
<dbReference type="RefSeq" id="WP_008048341.1">
    <property type="nucleotide sequence ID" value="NZ_CH724155.1"/>
</dbReference>
<organism evidence="1 2">
    <name type="scientific">Reinekea blandensis MED297</name>
    <dbReference type="NCBI Taxonomy" id="314283"/>
    <lineage>
        <taxon>Bacteria</taxon>
        <taxon>Pseudomonadati</taxon>
        <taxon>Pseudomonadota</taxon>
        <taxon>Gammaproteobacteria</taxon>
        <taxon>Oceanospirillales</taxon>
        <taxon>Saccharospirillaceae</taxon>
        <taxon>Reinekea</taxon>
    </lineage>
</organism>
<evidence type="ECO:0008006" key="3">
    <source>
        <dbReference type="Google" id="ProtNLM"/>
    </source>
</evidence>
<dbReference type="HOGENOM" id="CLU_1304056_0_0_6"/>
<reference evidence="1 2" key="1">
    <citation type="submission" date="2006-02" db="EMBL/GenBank/DDBJ databases">
        <authorList>
            <person name="Pinhassi J."/>
            <person name="Pedros-Alio C."/>
            <person name="Ferriera S."/>
            <person name="Johnson J."/>
            <person name="Kravitz S."/>
            <person name="Halpern A."/>
            <person name="Remington K."/>
            <person name="Beeson K."/>
            <person name="Tran B."/>
            <person name="Rogers Y.-H."/>
            <person name="Friedman R."/>
            <person name="Venter J.C."/>
        </authorList>
    </citation>
    <scope>NUCLEOTIDE SEQUENCE [LARGE SCALE GENOMIC DNA]</scope>
    <source>
        <strain evidence="1 2">MED297</strain>
    </source>
</reference>
<keyword evidence="2" id="KW-1185">Reference proteome</keyword>
<evidence type="ECO:0000313" key="2">
    <source>
        <dbReference type="Proteomes" id="UP000005953"/>
    </source>
</evidence>
<sequence length="211" mass="23448">MSGQWAKSVSYRDALNGLQERFDRLSTQDRVASHELFPNLSSIDGYLFAINAAPASLSPTEWLGDLLPLIQQPDEAPADAVNLLISYATHSKSRQVQQKYALPEVGSDPVKAMQPGSPMNSFSHGFEVGYRRVESIWSALLAESLRQELESQRFALTFFASAENARTYLRNRNSDMRPDQLAEQVLKTLPKAADLHVRLGMATEADRGATH</sequence>
<dbReference type="AlphaFoldDB" id="A4BDA2"/>
<proteinExistence type="predicted"/>
<dbReference type="OrthoDB" id="570299at2"/>
<dbReference type="EMBL" id="AAOE01000007">
    <property type="protein sequence ID" value="EAR09846.1"/>
    <property type="molecule type" value="Genomic_DNA"/>
</dbReference>
<gene>
    <name evidence="1" type="ORF">MED297_05839</name>
</gene>
<name>A4BDA2_9GAMM</name>
<evidence type="ECO:0000313" key="1">
    <source>
        <dbReference type="EMBL" id="EAR09846.1"/>
    </source>
</evidence>